<feature type="compositionally biased region" description="Pro residues" evidence="1">
    <location>
        <begin position="355"/>
        <end position="367"/>
    </location>
</feature>
<dbReference type="Pfam" id="PF24610">
    <property type="entry name" value="DUF7623"/>
    <property type="match status" value="6"/>
</dbReference>
<evidence type="ECO:0000259" key="2">
    <source>
        <dbReference type="Pfam" id="PF24610"/>
    </source>
</evidence>
<dbReference type="InterPro" id="IPR056040">
    <property type="entry name" value="DUF7623"/>
</dbReference>
<evidence type="ECO:0000256" key="1">
    <source>
        <dbReference type="SAM" id="MobiDB-lite"/>
    </source>
</evidence>
<evidence type="ECO:0000313" key="4">
    <source>
        <dbReference type="Proteomes" id="UP000515908"/>
    </source>
</evidence>
<dbReference type="Proteomes" id="UP000515908">
    <property type="component" value="Chromosome 01"/>
</dbReference>
<evidence type="ECO:0000313" key="3">
    <source>
        <dbReference type="EMBL" id="CAD2213170.1"/>
    </source>
</evidence>
<name>A0A7G2C0B6_9TRYP</name>
<keyword evidence="4" id="KW-1185">Reference proteome</keyword>
<gene>
    <name evidence="3" type="ORF">ADEAN_000060600</name>
</gene>
<feature type="domain" description="DUF7623" evidence="2">
    <location>
        <begin position="606"/>
        <end position="655"/>
    </location>
</feature>
<dbReference type="EMBL" id="LR877145">
    <property type="protein sequence ID" value="CAD2213170.1"/>
    <property type="molecule type" value="Genomic_DNA"/>
</dbReference>
<dbReference type="AlphaFoldDB" id="A0A7G2C0B6"/>
<dbReference type="SUPFAM" id="SSF49758">
    <property type="entry name" value="Calpain large subunit, middle domain (domain III)"/>
    <property type="match status" value="1"/>
</dbReference>
<sequence>MQELITTKVAPERCRHFRSEWNDTNNGGNPSLTSWRHNPIYKVENPSAAPVTLYTTIEQKDQRHLLHCSPESETNYVCAGLALVKSLCGIPTYLLTLNNHSIVANGKYSSTREVTEKLTLPPKSLCYVVPSTLRQEQCPFLLAYTASTPVAIERLLLDVDRSLPAIANLKLPLRSQERVDFVVEAATPVHILLRQQLPFKLQTGGDLSTQDCLAMYLFDAKGNKLAGTSSATNYREIGVVHVLAAPGPYSVMISYPLGSNAEAPCRVEIVATRSARVKITESSYNIPPLYAEEQGAIERAVQPPVIESAVRPTSARSLRTESDFTSNRETPAPEEVVQPETVKVATPPREKSPVKPAPVPTPTPPAPSDRAYSPSNASETPTRNGTSRLSDRDTTAPSSTGTCSFLPRQINGIPIELFHLSEDIPFQELQDAYRKALRDGNTERAKDLKEAVLKRALDVADARLFEVRETFSDIAGFDISTLPLQNSTAYHDQERQLFEASAGDARKNIKQINNIEEEAKNVLMQMLLDEIGFSDDEAKSPGTQERLRNILQKDEEFINLANQRANAHRNKDDDELRRLEQMMLDRAKMLRARRDLLSNTPAIDPSQLSLDNDRQFVHLEQQRAVLLRQTGDHSAEVKMIEDSMERRAFDLAKEQGLLPDDAVYISPSEKQVNLRPIPGVDMSKLPLDKDPEFMRLAKQRADLLSKPGDHSAEIKAIEDAMNRRAFELAKELGLLPRDAVYAGDLTSCLRPIPGVDMSKLPLDKDPEFMRLAKQRADLLSKPGDHSAEIKAIEEAMNRRAFELAKELGLLPRDAVYAGDLTSCLRPIPGVDMSKLPLDKDPEFMRLAKQRADLLSKPGDHSAEIKAIEEAMNRRAFELAKELGLLPRDAVYAGDLTSCLRPIPGVDMSKLPLDKDPEFMRLAKQRADLLSKPGDHSAEIKAIEER</sequence>
<feature type="domain" description="DUF7623" evidence="2">
    <location>
        <begin position="754"/>
        <end position="807"/>
    </location>
</feature>
<feature type="compositionally biased region" description="Polar residues" evidence="1">
    <location>
        <begin position="373"/>
        <end position="388"/>
    </location>
</feature>
<feature type="domain" description="DUF7623" evidence="2">
    <location>
        <begin position="679"/>
        <end position="732"/>
    </location>
</feature>
<feature type="domain" description="DUF7623" evidence="2">
    <location>
        <begin position="904"/>
        <end position="945"/>
    </location>
</feature>
<feature type="region of interest" description="Disordered" evidence="1">
    <location>
        <begin position="308"/>
        <end position="404"/>
    </location>
</feature>
<feature type="domain" description="DUF7623" evidence="2">
    <location>
        <begin position="406"/>
        <end position="464"/>
    </location>
</feature>
<proteinExistence type="predicted"/>
<feature type="domain" description="DUF7623" evidence="2">
    <location>
        <begin position="829"/>
        <end position="882"/>
    </location>
</feature>
<dbReference type="Gene3D" id="2.60.120.380">
    <property type="match status" value="1"/>
</dbReference>
<protein>
    <recommendedName>
        <fullName evidence="2">DUF7623 domain-containing protein</fullName>
    </recommendedName>
</protein>
<organism evidence="3 4">
    <name type="scientific">Angomonas deanei</name>
    <dbReference type="NCBI Taxonomy" id="59799"/>
    <lineage>
        <taxon>Eukaryota</taxon>
        <taxon>Discoba</taxon>
        <taxon>Euglenozoa</taxon>
        <taxon>Kinetoplastea</taxon>
        <taxon>Metakinetoplastina</taxon>
        <taxon>Trypanosomatida</taxon>
        <taxon>Trypanosomatidae</taxon>
        <taxon>Strigomonadinae</taxon>
        <taxon>Angomonas</taxon>
    </lineage>
</organism>
<accession>A0A7G2C0B6</accession>
<dbReference type="InterPro" id="IPR036213">
    <property type="entry name" value="Calpain_III_sf"/>
</dbReference>
<reference evidence="3 4" key="1">
    <citation type="submission" date="2020-08" db="EMBL/GenBank/DDBJ databases">
        <authorList>
            <person name="Newling K."/>
            <person name="Davey J."/>
            <person name="Forrester S."/>
        </authorList>
    </citation>
    <scope>NUCLEOTIDE SEQUENCE [LARGE SCALE GENOMIC DNA]</scope>
    <source>
        <strain evidence="4">Crithidia deanei Carvalho (ATCC PRA-265)</strain>
    </source>
</reference>
<dbReference type="VEuPathDB" id="TriTrypDB:ADEAN_000060600"/>